<evidence type="ECO:0000313" key="2">
    <source>
        <dbReference type="Proteomes" id="UP000199297"/>
    </source>
</evidence>
<gene>
    <name evidence="1" type="ORF">SAMN05216262_11951</name>
</gene>
<dbReference type="SUPFAM" id="SSF53850">
    <property type="entry name" value="Periplasmic binding protein-like II"/>
    <property type="match status" value="1"/>
</dbReference>
<protein>
    <submittedName>
        <fullName evidence="1">Amino acid ABC transporter substrate-binding protein, PAAT family</fullName>
    </submittedName>
</protein>
<dbReference type="STRING" id="641665.GCA_002104455_01415"/>
<dbReference type="OrthoDB" id="245568at2"/>
<name>A0A1H7SL52_9GAMM</name>
<evidence type="ECO:0000313" key="1">
    <source>
        <dbReference type="EMBL" id="SEL73342.1"/>
    </source>
</evidence>
<dbReference type="AlphaFoldDB" id="A0A1H7SL52"/>
<proteinExistence type="predicted"/>
<dbReference type="RefSeq" id="WP_085285729.1">
    <property type="nucleotide sequence ID" value="NZ_FOBI01000019.1"/>
</dbReference>
<dbReference type="Proteomes" id="UP000199297">
    <property type="component" value="Unassembled WGS sequence"/>
</dbReference>
<accession>A0A1H7SL52</accession>
<keyword evidence="2" id="KW-1185">Reference proteome</keyword>
<organism evidence="1 2">
    <name type="scientific">Colwellia chukchiensis</name>
    <dbReference type="NCBI Taxonomy" id="641665"/>
    <lineage>
        <taxon>Bacteria</taxon>
        <taxon>Pseudomonadati</taxon>
        <taxon>Pseudomonadota</taxon>
        <taxon>Gammaproteobacteria</taxon>
        <taxon>Alteromonadales</taxon>
        <taxon>Colwelliaceae</taxon>
        <taxon>Colwellia</taxon>
    </lineage>
</organism>
<reference evidence="2" key="1">
    <citation type="submission" date="2016-10" db="EMBL/GenBank/DDBJ databases">
        <authorList>
            <person name="Varghese N."/>
            <person name="Submissions S."/>
        </authorList>
    </citation>
    <scope>NUCLEOTIDE SEQUENCE [LARGE SCALE GENOMIC DNA]</scope>
    <source>
        <strain evidence="2">CGMCC 1.9127</strain>
    </source>
</reference>
<dbReference type="Gene3D" id="3.40.190.10">
    <property type="entry name" value="Periplasmic binding protein-like II"/>
    <property type="match status" value="2"/>
</dbReference>
<dbReference type="EMBL" id="FOBI01000019">
    <property type="protein sequence ID" value="SEL73342.1"/>
    <property type="molecule type" value="Genomic_DNA"/>
</dbReference>
<sequence>MFNKLIFFIAFTLLSITGFAQQPFKVVVGLSKPPYVIEEARLGFEIELIRQVLINIGKAPEFIFTPYGRSEKMLKLSGIDAVITVNEQMFPNNKNLSAPYISYQNVAISRKKQAIRLNQMADFANYSIASFQLAHKVLGPEFARAVTQSPVYMQVAEQKKQVELLLLNRVDVLVMDINIFLHYLRELKAIKQQDSIRFHYIFPLSPYRVAFKNQQDVSTFDQAMASFKQSIAYQELVAKYQLKSPN</sequence>